<keyword evidence="10" id="KW-0739">Sodium transport</keyword>
<keyword evidence="7" id="KW-0915">Sodium</keyword>
<dbReference type="InterPro" id="IPR038377">
    <property type="entry name" value="Na/Glc_symporter_sf"/>
</dbReference>
<sequence length="91" mass="10039">MDSHEKSLSWLDYAIFTVSVSLSVGTGVYHAIRSRILLRSDGFKTSAKDEYLMGGHTMPTIPVALSLLTTFLSGILMLAVPAEIFQRGTYR</sequence>
<dbReference type="GO" id="GO:0015293">
    <property type="term" value="F:symporter activity"/>
    <property type="evidence" value="ECO:0007669"/>
    <property type="project" value="TreeGrafter"/>
</dbReference>
<proteinExistence type="inferred from homology"/>
<keyword evidence="13" id="KW-1185">Reference proteome</keyword>
<evidence type="ECO:0000256" key="4">
    <source>
        <dbReference type="ARBA" id="ARBA00022475"/>
    </source>
</evidence>
<evidence type="ECO:0000256" key="1">
    <source>
        <dbReference type="ARBA" id="ARBA00004651"/>
    </source>
</evidence>
<comment type="similarity">
    <text evidence="2">Belongs to the sodium:solute symporter (SSF) (TC 2.A.21) family.</text>
</comment>
<dbReference type="PANTHER" id="PTHR42985">
    <property type="entry name" value="SODIUM-COUPLED MONOCARBOXYLATE TRANSPORTER"/>
    <property type="match status" value="1"/>
</dbReference>
<dbReference type="InterPro" id="IPR001734">
    <property type="entry name" value="Na/solute_symporter"/>
</dbReference>
<dbReference type="PROSITE" id="PS50283">
    <property type="entry name" value="NA_SOLUT_SYMP_3"/>
    <property type="match status" value="1"/>
</dbReference>
<dbReference type="GO" id="GO:0005886">
    <property type="term" value="C:plasma membrane"/>
    <property type="evidence" value="ECO:0007669"/>
    <property type="project" value="UniProtKB-SubCell"/>
</dbReference>
<evidence type="ECO:0000256" key="2">
    <source>
        <dbReference type="ARBA" id="ARBA00006434"/>
    </source>
</evidence>
<evidence type="ECO:0000313" key="12">
    <source>
        <dbReference type="EMBL" id="EYB97812.1"/>
    </source>
</evidence>
<evidence type="ECO:0000256" key="3">
    <source>
        <dbReference type="ARBA" id="ARBA00022448"/>
    </source>
</evidence>
<keyword evidence="8" id="KW-0406">Ion transport</keyword>
<name>A0A016T546_9BILA</name>
<feature type="transmembrane region" description="Helical" evidence="11">
    <location>
        <begin position="61"/>
        <end position="85"/>
    </location>
</feature>
<comment type="caution">
    <text evidence="12">The sequence shown here is derived from an EMBL/GenBank/DDBJ whole genome shotgun (WGS) entry which is preliminary data.</text>
</comment>
<protein>
    <submittedName>
        <fullName evidence="12">Uncharacterized protein</fullName>
    </submittedName>
</protein>
<dbReference type="OrthoDB" id="5871612at2759"/>
<dbReference type="Gene3D" id="1.20.1730.10">
    <property type="entry name" value="Sodium/glucose cotransporter"/>
    <property type="match status" value="1"/>
</dbReference>
<reference evidence="13" key="1">
    <citation type="journal article" date="2015" name="Nat. Genet.">
        <title>The genome and transcriptome of the zoonotic hookworm Ancylostoma ceylanicum identify infection-specific gene families.</title>
        <authorList>
            <person name="Schwarz E.M."/>
            <person name="Hu Y."/>
            <person name="Antoshechkin I."/>
            <person name="Miller M.M."/>
            <person name="Sternberg P.W."/>
            <person name="Aroian R.V."/>
        </authorList>
    </citation>
    <scope>NUCLEOTIDE SEQUENCE</scope>
    <source>
        <strain evidence="13">HY135</strain>
    </source>
</reference>
<gene>
    <name evidence="12" type="primary">Acey_s0137.g2039</name>
    <name evidence="12" type="ORF">Y032_0137g2039</name>
</gene>
<keyword evidence="9 11" id="KW-0472">Membrane</keyword>
<accession>A0A016T546</accession>
<evidence type="ECO:0000256" key="7">
    <source>
        <dbReference type="ARBA" id="ARBA00023053"/>
    </source>
</evidence>
<evidence type="ECO:0000256" key="9">
    <source>
        <dbReference type="ARBA" id="ARBA00023136"/>
    </source>
</evidence>
<keyword evidence="3" id="KW-0813">Transport</keyword>
<dbReference type="EMBL" id="JARK01001473">
    <property type="protein sequence ID" value="EYB97812.1"/>
    <property type="molecule type" value="Genomic_DNA"/>
</dbReference>
<dbReference type="STRING" id="53326.A0A016T546"/>
<evidence type="ECO:0000256" key="5">
    <source>
        <dbReference type="ARBA" id="ARBA00022692"/>
    </source>
</evidence>
<evidence type="ECO:0000256" key="10">
    <source>
        <dbReference type="ARBA" id="ARBA00023201"/>
    </source>
</evidence>
<dbReference type="GO" id="GO:0006814">
    <property type="term" value="P:sodium ion transport"/>
    <property type="evidence" value="ECO:0007669"/>
    <property type="project" value="UniProtKB-KW"/>
</dbReference>
<evidence type="ECO:0000256" key="11">
    <source>
        <dbReference type="SAM" id="Phobius"/>
    </source>
</evidence>
<keyword evidence="6 11" id="KW-1133">Transmembrane helix</keyword>
<dbReference type="InterPro" id="IPR051163">
    <property type="entry name" value="Sodium:Solute_Symporter_SSF"/>
</dbReference>
<feature type="transmembrane region" description="Helical" evidence="11">
    <location>
        <begin position="12"/>
        <end position="32"/>
    </location>
</feature>
<dbReference type="PANTHER" id="PTHR42985:SF40">
    <property type="entry name" value="LD47995P-RELATED"/>
    <property type="match status" value="1"/>
</dbReference>
<evidence type="ECO:0000313" key="13">
    <source>
        <dbReference type="Proteomes" id="UP000024635"/>
    </source>
</evidence>
<keyword evidence="4" id="KW-1003">Cell membrane</keyword>
<organism evidence="12 13">
    <name type="scientific">Ancylostoma ceylanicum</name>
    <dbReference type="NCBI Taxonomy" id="53326"/>
    <lineage>
        <taxon>Eukaryota</taxon>
        <taxon>Metazoa</taxon>
        <taxon>Ecdysozoa</taxon>
        <taxon>Nematoda</taxon>
        <taxon>Chromadorea</taxon>
        <taxon>Rhabditida</taxon>
        <taxon>Rhabditina</taxon>
        <taxon>Rhabditomorpha</taxon>
        <taxon>Strongyloidea</taxon>
        <taxon>Ancylostomatidae</taxon>
        <taxon>Ancylostomatinae</taxon>
        <taxon>Ancylostoma</taxon>
    </lineage>
</organism>
<comment type="subcellular location">
    <subcellularLocation>
        <location evidence="1">Cell membrane</location>
        <topology evidence="1">Multi-pass membrane protein</topology>
    </subcellularLocation>
</comment>
<dbReference type="Proteomes" id="UP000024635">
    <property type="component" value="Unassembled WGS sequence"/>
</dbReference>
<keyword evidence="5 11" id="KW-0812">Transmembrane</keyword>
<dbReference type="AlphaFoldDB" id="A0A016T546"/>
<evidence type="ECO:0000256" key="6">
    <source>
        <dbReference type="ARBA" id="ARBA00022989"/>
    </source>
</evidence>
<evidence type="ECO:0000256" key="8">
    <source>
        <dbReference type="ARBA" id="ARBA00023065"/>
    </source>
</evidence>